<dbReference type="EMBL" id="KN847046">
    <property type="protein sequence ID" value="KIW22579.1"/>
    <property type="molecule type" value="Genomic_DNA"/>
</dbReference>
<gene>
    <name evidence="1" type="ORF">PV07_10863</name>
</gene>
<dbReference type="PANTHER" id="PTHR41677">
    <property type="entry name" value="YALI0B19030P"/>
    <property type="match status" value="1"/>
</dbReference>
<dbReference type="GeneID" id="27350057"/>
<dbReference type="STRING" id="569365.A0A0D2CGD8"/>
<accession>A0A0D2CGD8</accession>
<proteinExistence type="predicted"/>
<evidence type="ECO:0008006" key="3">
    <source>
        <dbReference type="Google" id="ProtNLM"/>
    </source>
</evidence>
<dbReference type="AlphaFoldDB" id="A0A0D2CGD8"/>
<evidence type="ECO:0000313" key="1">
    <source>
        <dbReference type="EMBL" id="KIW22579.1"/>
    </source>
</evidence>
<dbReference type="HOGENOM" id="CLU_045155_0_0_1"/>
<reference evidence="1 2" key="1">
    <citation type="submission" date="2015-01" db="EMBL/GenBank/DDBJ databases">
        <title>The Genome Sequence of Cladophialophora immunda CBS83496.</title>
        <authorList>
            <consortium name="The Broad Institute Genomics Platform"/>
            <person name="Cuomo C."/>
            <person name="de Hoog S."/>
            <person name="Gorbushina A."/>
            <person name="Stielow B."/>
            <person name="Teixiera M."/>
            <person name="Abouelleil A."/>
            <person name="Chapman S.B."/>
            <person name="Priest M."/>
            <person name="Young S.K."/>
            <person name="Wortman J."/>
            <person name="Nusbaum C."/>
            <person name="Birren B."/>
        </authorList>
    </citation>
    <scope>NUCLEOTIDE SEQUENCE [LARGE SCALE GENOMIC DNA]</scope>
    <source>
        <strain evidence="1 2">CBS 83496</strain>
    </source>
</reference>
<dbReference type="Proteomes" id="UP000054466">
    <property type="component" value="Unassembled WGS sequence"/>
</dbReference>
<organism evidence="1 2">
    <name type="scientific">Cladophialophora immunda</name>
    <dbReference type="NCBI Taxonomy" id="569365"/>
    <lineage>
        <taxon>Eukaryota</taxon>
        <taxon>Fungi</taxon>
        <taxon>Dikarya</taxon>
        <taxon>Ascomycota</taxon>
        <taxon>Pezizomycotina</taxon>
        <taxon>Eurotiomycetes</taxon>
        <taxon>Chaetothyriomycetidae</taxon>
        <taxon>Chaetothyriales</taxon>
        <taxon>Herpotrichiellaceae</taxon>
        <taxon>Cladophialophora</taxon>
    </lineage>
</organism>
<dbReference type="PANTHER" id="PTHR41677:SF1">
    <property type="entry name" value="FE2OG DIOXYGENASE DOMAIN-CONTAINING PROTEIN"/>
    <property type="match status" value="1"/>
</dbReference>
<sequence length="330" mass="36894">MASRGGAESRTCPLNPKKHLNFINPEQVFTMKDIGLEGAGVSPLALTSPFSLFTEEAIRQMRAEIFSPVVLQDHHVSSDFASDMVKGFPPSAAPFIHDAWYSPEVLAIMSKLAGIEVVPVFEYEVGHTNVSVDRRYTPGATCTVNGVLNGNGAHAEDIVDESAFAWHFDSVPYVCVTMLSDCQCMVGGETVVRTGTGQVLKVRGPTQASDHDYRGSAVMMQGRYIEHQALKARGGAERITMVTSFRSKSPLLKDELVLVGFRPICHLPELYKQYTEYRLENIEERVRDQLRRIRQRHQAHLDFDTAGVKEFLKEQRAYIDSMIKELVEDD</sequence>
<name>A0A0D2CGD8_9EURO</name>
<keyword evidence="2" id="KW-1185">Reference proteome</keyword>
<evidence type="ECO:0000313" key="2">
    <source>
        <dbReference type="Proteomes" id="UP000054466"/>
    </source>
</evidence>
<dbReference type="OrthoDB" id="10256055at2759"/>
<protein>
    <recommendedName>
        <fullName evidence="3">Fe2OG dioxygenase domain-containing protein</fullName>
    </recommendedName>
</protein>
<dbReference type="VEuPathDB" id="FungiDB:PV07_10863"/>
<dbReference type="RefSeq" id="XP_016242795.1">
    <property type="nucleotide sequence ID" value="XM_016398233.1"/>
</dbReference>